<proteinExistence type="predicted"/>
<dbReference type="GO" id="GO:0022857">
    <property type="term" value="F:transmembrane transporter activity"/>
    <property type="evidence" value="ECO:0007669"/>
    <property type="project" value="TreeGrafter"/>
</dbReference>
<evidence type="ECO:0000256" key="4">
    <source>
        <dbReference type="ARBA" id="ARBA00022989"/>
    </source>
</evidence>
<evidence type="ECO:0000256" key="1">
    <source>
        <dbReference type="ARBA" id="ARBA00004141"/>
    </source>
</evidence>
<dbReference type="GO" id="GO:0016020">
    <property type="term" value="C:membrane"/>
    <property type="evidence" value="ECO:0007669"/>
    <property type="project" value="UniProtKB-SubCell"/>
</dbReference>
<evidence type="ECO:0000256" key="2">
    <source>
        <dbReference type="ARBA" id="ARBA00022448"/>
    </source>
</evidence>
<evidence type="ECO:0000256" key="5">
    <source>
        <dbReference type="ARBA" id="ARBA00023136"/>
    </source>
</evidence>
<evidence type="ECO:0000313" key="8">
    <source>
        <dbReference type="Proteomes" id="UP001160390"/>
    </source>
</evidence>
<keyword evidence="5 6" id="KW-0472">Membrane</keyword>
<comment type="subcellular location">
    <subcellularLocation>
        <location evidence="1">Membrane</location>
        <topology evidence="1">Multi-pass membrane protein</topology>
    </subcellularLocation>
</comment>
<dbReference type="Gene3D" id="1.20.1250.20">
    <property type="entry name" value="MFS general substrate transporter like domains"/>
    <property type="match status" value="1"/>
</dbReference>
<organism evidence="7 8">
    <name type="scientific">Clonostachys chloroleuca</name>
    <dbReference type="NCBI Taxonomy" id="1926264"/>
    <lineage>
        <taxon>Eukaryota</taxon>
        <taxon>Fungi</taxon>
        <taxon>Dikarya</taxon>
        <taxon>Ascomycota</taxon>
        <taxon>Pezizomycotina</taxon>
        <taxon>Sordariomycetes</taxon>
        <taxon>Hypocreomycetidae</taxon>
        <taxon>Hypocreales</taxon>
        <taxon>Bionectriaceae</taxon>
        <taxon>Clonostachys</taxon>
    </lineage>
</organism>
<accession>A0AA35M5Q3</accession>
<dbReference type="AlphaFoldDB" id="A0AA35M5Q3"/>
<dbReference type="InterPro" id="IPR036259">
    <property type="entry name" value="MFS_trans_sf"/>
</dbReference>
<reference evidence="7" key="1">
    <citation type="submission" date="2023-01" db="EMBL/GenBank/DDBJ databases">
        <authorList>
            <person name="Piombo E."/>
        </authorList>
    </citation>
    <scope>NUCLEOTIDE SEQUENCE</scope>
</reference>
<sequence length="146" mass="15958">MNNYWLLGYSLGLLKLAFPSCYIHIYDLVLPLGKSNPAASLAGSFSGLLAFGIQHMEGIAGLGGWRWIFILEGILTVLIGVIIPWVLPDSPETASLHKRRKRYSSIGCGKTPGLRHGKTHQKNSNGSTFVLFSGLSNLSWCYHVLG</sequence>
<keyword evidence="8" id="KW-1185">Reference proteome</keyword>
<dbReference type="EMBL" id="CABFNP030001029">
    <property type="protein sequence ID" value="CAI6090589.1"/>
    <property type="molecule type" value="Genomic_DNA"/>
</dbReference>
<dbReference type="Proteomes" id="UP001160390">
    <property type="component" value="Unassembled WGS sequence"/>
</dbReference>
<gene>
    <name evidence="7" type="ORF">CCHLO57077_00014886</name>
</gene>
<evidence type="ECO:0000313" key="7">
    <source>
        <dbReference type="EMBL" id="CAI6090589.1"/>
    </source>
</evidence>
<feature type="transmembrane region" description="Helical" evidence="6">
    <location>
        <begin position="65"/>
        <end position="87"/>
    </location>
</feature>
<keyword evidence="2" id="KW-0813">Transport</keyword>
<protein>
    <submittedName>
        <fullName evidence="7">Uncharacterized protein</fullName>
    </submittedName>
</protein>
<keyword evidence="4 6" id="KW-1133">Transmembrane helix</keyword>
<dbReference type="PANTHER" id="PTHR43791:SF18">
    <property type="entry name" value="NICOTINIC ACID TRANSPORTER TNA1, PUTATIVE (AFU_ORTHOLOGUE AFUA_3G03820)-RELATED"/>
    <property type="match status" value="1"/>
</dbReference>
<evidence type="ECO:0000256" key="3">
    <source>
        <dbReference type="ARBA" id="ARBA00022692"/>
    </source>
</evidence>
<comment type="caution">
    <text evidence="7">The sequence shown here is derived from an EMBL/GenBank/DDBJ whole genome shotgun (WGS) entry which is preliminary data.</text>
</comment>
<dbReference type="PANTHER" id="PTHR43791">
    <property type="entry name" value="PERMEASE-RELATED"/>
    <property type="match status" value="1"/>
</dbReference>
<dbReference type="SUPFAM" id="SSF103473">
    <property type="entry name" value="MFS general substrate transporter"/>
    <property type="match status" value="1"/>
</dbReference>
<keyword evidence="3 6" id="KW-0812">Transmembrane</keyword>
<evidence type="ECO:0000256" key="6">
    <source>
        <dbReference type="SAM" id="Phobius"/>
    </source>
</evidence>
<name>A0AA35M5Q3_9HYPO</name>
<feature type="transmembrane region" description="Helical" evidence="6">
    <location>
        <begin position="35"/>
        <end position="53"/>
    </location>
</feature>